<dbReference type="Proteomes" id="UP000054399">
    <property type="component" value="Unassembled WGS sequence"/>
</dbReference>
<feature type="region of interest" description="Disordered" evidence="1">
    <location>
        <begin position="294"/>
        <end position="318"/>
    </location>
</feature>
<feature type="compositionally biased region" description="Basic and acidic residues" evidence="1">
    <location>
        <begin position="779"/>
        <end position="791"/>
    </location>
</feature>
<evidence type="ECO:0008006" key="4">
    <source>
        <dbReference type="Google" id="ProtNLM"/>
    </source>
</evidence>
<evidence type="ECO:0000256" key="1">
    <source>
        <dbReference type="SAM" id="MobiDB-lite"/>
    </source>
</evidence>
<feature type="compositionally biased region" description="Basic and acidic residues" evidence="1">
    <location>
        <begin position="457"/>
        <end position="468"/>
    </location>
</feature>
<keyword evidence="3" id="KW-1185">Reference proteome</keyword>
<proteinExistence type="predicted"/>
<organism evidence="2 3">
    <name type="scientific">Cryptococcus tetragattii IND107</name>
    <dbReference type="NCBI Taxonomy" id="1296105"/>
    <lineage>
        <taxon>Eukaryota</taxon>
        <taxon>Fungi</taxon>
        <taxon>Dikarya</taxon>
        <taxon>Basidiomycota</taxon>
        <taxon>Agaricomycotina</taxon>
        <taxon>Tremellomycetes</taxon>
        <taxon>Tremellales</taxon>
        <taxon>Cryptococcaceae</taxon>
        <taxon>Cryptococcus</taxon>
        <taxon>Cryptococcus gattii species complex</taxon>
    </lineage>
</organism>
<feature type="compositionally biased region" description="Low complexity" evidence="1">
    <location>
        <begin position="48"/>
        <end position="61"/>
    </location>
</feature>
<feature type="region of interest" description="Disordered" evidence="1">
    <location>
        <begin position="1"/>
        <end position="61"/>
    </location>
</feature>
<feature type="compositionally biased region" description="Low complexity" evidence="1">
    <location>
        <begin position="706"/>
        <end position="716"/>
    </location>
</feature>
<accession>A0ABR3C095</accession>
<feature type="compositionally biased region" description="Basic and acidic residues" evidence="1">
    <location>
        <begin position="1043"/>
        <end position="1052"/>
    </location>
</feature>
<feature type="region of interest" description="Disordered" evidence="1">
    <location>
        <begin position="776"/>
        <end position="875"/>
    </location>
</feature>
<protein>
    <recommendedName>
        <fullName evidence="4">Rhodanese domain-containing protein</fullName>
    </recommendedName>
</protein>
<feature type="region of interest" description="Disordered" evidence="1">
    <location>
        <begin position="706"/>
        <end position="743"/>
    </location>
</feature>
<dbReference type="RefSeq" id="XP_066616275.1">
    <property type="nucleotide sequence ID" value="XM_066755989.1"/>
</dbReference>
<sequence>MDQPHSPRGGSVRSIPIPAYSTMGTQRNAVAGPSSEGAICRRPDELDASSQPLSPSSAPSIPSAIAVTHPSQFIHTHHPRRGSLTPLGLNIISPVPPQALRERENLNPTRNVGFHPNYSPEQSFLATAAASNAGALSFSGLQQTNRRNSAASTMSRLTLSRPPTAHSSHPFCPLNPHPGRRRSSLTPSISTLAPPSPTHAHANGISIRPKSSDDSRHPAHADSAIGFLELINKGENYVRRGSLPHIGHRGWAGHSQRVWNPILPPPRGSVSKDDSGELPNENFKFGSGISSTFSTPYHVSPLGSGRRPSESKKREDMSVFEQAEAEEAERQRRAFLAATYGADGRRARERLSIGGQSINAGQGRGLRRQSLMLWESVGMFRRSGDESAVSAPVGPSRSANVTGLLSGEDEVPLRRGSLPIAIPGSLERNASRRQERQANGTEEQIKSGDENAAAALKENDNDGQREGLGESLSPLRPLPPLLPLSDPGPRLLPSTLALHRANHLLNSRNLQSDPLPPPLPPSLHPPDPVDVTEFDIDFILSGSQTQLGLDLARDVSTDAVKAHGGRLSQTLKLGGEEEDSFAKFVGEYDDEYGDRRGEWTFRACPTPSRKGASQSVPKAEWESLGAGKYELFHNGEVRSGVTGRVWRVKMLGPREYELEEVRPSGLAIPDKTGKAERLTLAGKTVHRDQGGVKLPYFNVNAFFPPSTSSRSRSPAAMHRNSPAGKFRASMSEGFPASGRSKSPIMPTGYSENEDFINTAIPLSQSVPFTSAMSTFKAKKKDERSRGVKDDVFAVGVDTSGKKPLREGNKETEGEKKDRSLGGVLKRGLSSLKNSGLVGSSTSEEKRLAREEKERERGQAHSWSGSSSPNGYQSLNPHSQYAVEAIKDYHPSDSRFRKGNGMKSLWEEERRVIKWIEGNAWGGVPEDAVAMIIPLEGDSSVPGTPSSPTPTSPSSKTVKDLNVLLKSYDNTVIPHPFFSSGAKRALLVWYVPFNSDFEGEPRPSATFQSSNSTSSANSNTSANDSPLSGSLPRFQKLLRKRASKDKEAMKRELAQGSNSARPTDEVKPLKRHVSSAQTLPFRSFRVVARVVDCKELKSKLDGREDDEQGVSGGGIEWSRGGNIFAESSAANYPSTTSLTDPAIPSFLRESFSPDNDSHPLTGRNFPTVIAVCHSRSQGVEFVLEGLDRLGLCKGESAWGPTGYEEWRGTGLSEYGRKMLDLLWAGCTAVMGLIGV</sequence>
<evidence type="ECO:0000313" key="3">
    <source>
        <dbReference type="Proteomes" id="UP000054399"/>
    </source>
</evidence>
<feature type="region of interest" description="Disordered" evidence="1">
    <location>
        <begin position="935"/>
        <end position="956"/>
    </location>
</feature>
<feature type="compositionally biased region" description="Basic and acidic residues" evidence="1">
    <location>
        <begin position="842"/>
        <end position="858"/>
    </location>
</feature>
<feature type="compositionally biased region" description="Basic and acidic residues" evidence="1">
    <location>
        <begin position="210"/>
        <end position="219"/>
    </location>
</feature>
<comment type="caution">
    <text evidence="2">The sequence shown here is derived from an EMBL/GenBank/DDBJ whole genome shotgun (WGS) entry which is preliminary data.</text>
</comment>
<feature type="region of interest" description="Disordered" evidence="1">
    <location>
        <begin position="422"/>
        <end position="486"/>
    </location>
</feature>
<feature type="compositionally biased region" description="Basic and acidic residues" evidence="1">
    <location>
        <begin position="307"/>
        <end position="317"/>
    </location>
</feature>
<feature type="compositionally biased region" description="Polar residues" evidence="1">
    <location>
        <begin position="830"/>
        <end position="841"/>
    </location>
</feature>
<name>A0ABR3C095_9TREE</name>
<feature type="region of interest" description="Disordered" evidence="1">
    <location>
        <begin position="159"/>
        <end position="219"/>
    </location>
</feature>
<feature type="region of interest" description="Disordered" evidence="1">
    <location>
        <begin position="999"/>
        <end position="1071"/>
    </location>
</feature>
<reference evidence="2 3" key="2">
    <citation type="submission" date="2024-01" db="EMBL/GenBank/DDBJ databases">
        <title>Comparative genomics of Cryptococcus and Kwoniella reveals pathogenesis evolution and contrasting modes of karyotype evolution via chromosome fusion or intercentromeric recombination.</title>
        <authorList>
            <person name="Coelho M.A."/>
            <person name="David-Palma M."/>
            <person name="Shea T."/>
            <person name="Bowers K."/>
            <person name="Mcginley-Smith S."/>
            <person name="Mohammad A.W."/>
            <person name="Gnirke A."/>
            <person name="Yurkov A.M."/>
            <person name="Nowrousian M."/>
            <person name="Sun S."/>
            <person name="Cuomo C.A."/>
            <person name="Heitman J."/>
        </authorList>
    </citation>
    <scope>NUCLEOTIDE SEQUENCE [LARGE SCALE GENOMIC DNA]</scope>
    <source>
        <strain evidence="2 3">IND107</strain>
    </source>
</reference>
<feature type="compositionally biased region" description="Polar residues" evidence="1">
    <location>
        <begin position="860"/>
        <end position="875"/>
    </location>
</feature>
<feature type="compositionally biased region" description="Low complexity" evidence="1">
    <location>
        <begin position="1003"/>
        <end position="1024"/>
    </location>
</feature>
<evidence type="ECO:0000313" key="2">
    <source>
        <dbReference type="EMBL" id="KAL0254054.1"/>
    </source>
</evidence>
<reference evidence="3" key="1">
    <citation type="submission" date="2015-01" db="EMBL/GenBank/DDBJ databases">
        <title>The Genome Sequence of Cryptococcus gattii MMRL2647.</title>
        <authorList>
            <consortium name="The Broad Institute Genomics Platform"/>
            <person name="Cuomo C."/>
            <person name="Litvintseva A."/>
            <person name="Chen Y."/>
            <person name="Heitman J."/>
            <person name="Sun S."/>
            <person name="Springer D."/>
            <person name="Dromer F."/>
            <person name="Young S."/>
            <person name="Zeng Q."/>
            <person name="Gargeya S."/>
            <person name="Abouelleil A."/>
            <person name="Alvarado L."/>
            <person name="Chapman S.B."/>
            <person name="Gainer-Dewar J."/>
            <person name="Goldberg J."/>
            <person name="Griggs A."/>
            <person name="Gujja S."/>
            <person name="Hansen M."/>
            <person name="Howarth C."/>
            <person name="Imamovic A."/>
            <person name="Larimer J."/>
            <person name="Murphy C."/>
            <person name="Naylor J."/>
            <person name="Pearson M."/>
            <person name="Priest M."/>
            <person name="Roberts A."/>
            <person name="Saif S."/>
            <person name="Shea T."/>
            <person name="Sykes S."/>
            <person name="Wortman J."/>
            <person name="Nusbaum C."/>
            <person name="Birren B."/>
        </authorList>
    </citation>
    <scope>NUCLEOTIDE SEQUENCE [LARGE SCALE GENOMIC DNA]</scope>
    <source>
        <strain evidence="3">IND107</strain>
    </source>
</reference>
<dbReference type="GeneID" id="91988291"/>
<feature type="compositionally biased region" description="Polar residues" evidence="1">
    <location>
        <begin position="184"/>
        <end position="193"/>
    </location>
</feature>
<feature type="region of interest" description="Disordered" evidence="1">
    <location>
        <begin position="386"/>
        <end position="410"/>
    </location>
</feature>
<feature type="compositionally biased region" description="Basic and acidic residues" evidence="1">
    <location>
        <begin position="799"/>
        <end position="819"/>
    </location>
</feature>
<dbReference type="EMBL" id="ATAM02000002">
    <property type="protein sequence ID" value="KAL0254054.1"/>
    <property type="molecule type" value="Genomic_DNA"/>
</dbReference>
<gene>
    <name evidence="2" type="ORF">I308_101433</name>
</gene>